<feature type="region of interest" description="Disordered" evidence="1">
    <location>
        <begin position="203"/>
        <end position="270"/>
    </location>
</feature>
<evidence type="ECO:0000256" key="1">
    <source>
        <dbReference type="SAM" id="MobiDB-lite"/>
    </source>
</evidence>
<feature type="region of interest" description="Disordered" evidence="1">
    <location>
        <begin position="720"/>
        <end position="743"/>
    </location>
</feature>
<organism evidence="2 3">
    <name type="scientific">Stylonychia lemnae</name>
    <name type="common">Ciliate</name>
    <dbReference type="NCBI Taxonomy" id="5949"/>
    <lineage>
        <taxon>Eukaryota</taxon>
        <taxon>Sar</taxon>
        <taxon>Alveolata</taxon>
        <taxon>Ciliophora</taxon>
        <taxon>Intramacronucleata</taxon>
        <taxon>Spirotrichea</taxon>
        <taxon>Stichotrichia</taxon>
        <taxon>Sporadotrichida</taxon>
        <taxon>Oxytrichidae</taxon>
        <taxon>Stylonychinae</taxon>
        <taxon>Stylonychia</taxon>
    </lineage>
</organism>
<feature type="compositionally biased region" description="Polar residues" evidence="1">
    <location>
        <begin position="203"/>
        <end position="214"/>
    </location>
</feature>
<dbReference type="Proteomes" id="UP000039865">
    <property type="component" value="Unassembled WGS sequence"/>
</dbReference>
<reference evidence="2 3" key="1">
    <citation type="submission" date="2014-06" db="EMBL/GenBank/DDBJ databases">
        <authorList>
            <person name="Swart Estienne"/>
        </authorList>
    </citation>
    <scope>NUCLEOTIDE SEQUENCE [LARGE SCALE GENOMIC DNA]</scope>
    <source>
        <strain evidence="2 3">130c</strain>
    </source>
</reference>
<keyword evidence="3" id="KW-1185">Reference proteome</keyword>
<protein>
    <submittedName>
        <fullName evidence="2">Uncharacterized protein</fullName>
    </submittedName>
</protein>
<dbReference type="AlphaFoldDB" id="A0A078AYJ2"/>
<feature type="compositionally biased region" description="Basic and acidic residues" evidence="1">
    <location>
        <begin position="260"/>
        <end position="270"/>
    </location>
</feature>
<gene>
    <name evidence="2" type="primary">Contig4764.g5097</name>
    <name evidence="2" type="ORF">STYLEM_14946</name>
</gene>
<evidence type="ECO:0000313" key="3">
    <source>
        <dbReference type="Proteomes" id="UP000039865"/>
    </source>
</evidence>
<name>A0A078AYJ2_STYLE</name>
<feature type="compositionally biased region" description="Low complexity" evidence="1">
    <location>
        <begin position="249"/>
        <end position="259"/>
    </location>
</feature>
<evidence type="ECO:0000313" key="2">
    <source>
        <dbReference type="EMBL" id="CDW85858.1"/>
    </source>
</evidence>
<accession>A0A078AYJ2</accession>
<dbReference type="EMBL" id="CCKQ01014105">
    <property type="protein sequence ID" value="CDW85858.1"/>
    <property type="molecule type" value="Genomic_DNA"/>
</dbReference>
<dbReference type="InParanoid" id="A0A078AYJ2"/>
<sequence>MLLGFAKGLERDLKKPAFMFFLWQRFLELPPWIGVEILKIQLSQQWLLQFDNPVVQRKLIQNNILPQSIDNFNLSMIVLCVGQSLTCRLLSTNIQIMVAIQSLEYFEDEPEEELFKRIIYLIQIIQENQINQPKESIEEFQYYYIQEDAKCIEVNLAAGPKTYRTVECAVKMVKKKVSLNVTGKIKRIATHMQKDAMRQPLVFSTSSSLRAGTTSDEKSESKQKDSESFQKDFISDSVSDGDDEEFTPRRTTQRNVTRRTSLEQEEIQRHEVEESKKIIEDDNEHLQVSLSMSKDQRLDIKSFMDKLNSIKQKNVQSLTDRASNCQQNQQKTLEMYKKLQTFKIGETINGYQNILQQRNKMIKTQSHKFFEPVKLNLQDLEKSQQQYEGAHHLQSTQFNSINSLQGDTTTQIQSISPTLRPDHIKKIAKRFGIQYELNPMVKYIESDLIWVAYLYLLLNISDYNLQTQEGIPDDSMITLKKLIQSHDFDQLVEFPIKLHPAFEYLQMLLTYQRQLRDTQLNLLKNDTERIQYIENCSWFCFKEQRIHHASTDECGIYFYNFKHYKKSYMMPECLMVSMDDRHKRLLPNNPSGKVKLNFDSTVNDQSIGFNCELKPSTQQVHVQEDKKVTQENIFDAIIRVVESISSFRALPQLQKALFQPNKILQQIRESSLRQRSQGDIGINSNTKKIITNSNSVSNIKDSKYILHCTGEDSCSMTRQNSLSKTRIKSQKSSTTINNQIKSQ</sequence>
<proteinExistence type="predicted"/>
<feature type="compositionally biased region" description="Basic and acidic residues" evidence="1">
    <location>
        <begin position="215"/>
        <end position="234"/>
    </location>
</feature>